<name>A0A6C0L8T8_9ZZZZ</name>
<protein>
    <submittedName>
        <fullName evidence="2">Uncharacterized protein</fullName>
    </submittedName>
</protein>
<reference evidence="2" key="1">
    <citation type="journal article" date="2020" name="Nature">
        <title>Giant virus diversity and host interactions through global metagenomics.</title>
        <authorList>
            <person name="Schulz F."/>
            <person name="Roux S."/>
            <person name="Paez-Espino D."/>
            <person name="Jungbluth S."/>
            <person name="Walsh D.A."/>
            <person name="Denef V.J."/>
            <person name="McMahon K.D."/>
            <person name="Konstantinidis K.T."/>
            <person name="Eloe-Fadrosh E.A."/>
            <person name="Kyrpides N.C."/>
            <person name="Woyke T."/>
        </authorList>
    </citation>
    <scope>NUCLEOTIDE SEQUENCE</scope>
    <source>
        <strain evidence="2">GVMAG-M-3300027759-42</strain>
    </source>
</reference>
<evidence type="ECO:0000313" key="2">
    <source>
        <dbReference type="EMBL" id="QHU26827.1"/>
    </source>
</evidence>
<feature type="region of interest" description="Disordered" evidence="1">
    <location>
        <begin position="1"/>
        <end position="24"/>
    </location>
</feature>
<organism evidence="2">
    <name type="scientific">viral metagenome</name>
    <dbReference type="NCBI Taxonomy" id="1070528"/>
    <lineage>
        <taxon>unclassified sequences</taxon>
        <taxon>metagenomes</taxon>
        <taxon>organismal metagenomes</taxon>
    </lineage>
</organism>
<proteinExistence type="predicted"/>
<accession>A0A6C0L8T8</accession>
<sequence length="243" mass="28054">MPCEKQTTKKYLSRKSPPYSAMDCKGKTMDGKDGKYISMPDKNKVYRWTKVGSTKGTQKNLDIPKPKHKYTIEDNGTHPYQVYDYGSRADIYAFKYDKDTDKDIMQKKILSIPYKKIFPGDNALRLKDYPSVKGNTVLLLQKNGKYIYVGAGIFEFETKDGDVIDKYYSPVGNSDVPYPYAVGQKNSYFLIEKQYVENKNLDLKKDGYTQLYGFPEKRGDSPNPVPAKSLRMKILFKRFALYH</sequence>
<dbReference type="AlphaFoldDB" id="A0A6C0L8T8"/>
<dbReference type="EMBL" id="MN740445">
    <property type="protein sequence ID" value="QHU26827.1"/>
    <property type="molecule type" value="Genomic_DNA"/>
</dbReference>
<evidence type="ECO:0000256" key="1">
    <source>
        <dbReference type="SAM" id="MobiDB-lite"/>
    </source>
</evidence>